<dbReference type="EMBL" id="JAAGOH010000001">
    <property type="protein sequence ID" value="NDY89738.1"/>
    <property type="molecule type" value="Genomic_DNA"/>
</dbReference>
<proteinExistence type="predicted"/>
<evidence type="ECO:0008006" key="3">
    <source>
        <dbReference type="Google" id="ProtNLM"/>
    </source>
</evidence>
<evidence type="ECO:0000313" key="2">
    <source>
        <dbReference type="Proteomes" id="UP000484255"/>
    </source>
</evidence>
<dbReference type="SUPFAM" id="SSF52540">
    <property type="entry name" value="P-loop containing nucleoside triphosphate hydrolases"/>
    <property type="match status" value="1"/>
</dbReference>
<dbReference type="AlphaFoldDB" id="A0A7C9TGK2"/>
<comment type="caution">
    <text evidence="1">The sequence shown here is derived from an EMBL/GenBank/DDBJ whole genome shotgun (WGS) entry which is preliminary data.</text>
</comment>
<sequence>MAKKDLLRDRRYRPFIERYHADPLAFAVEVCGMVPSEDQTDLLQSMVDPAVKVSVVSGTGTGKTACFAVIALWSLLCHPYAYYDGKVEVGSNTYIGAPRIQQVADGVWKELGDRRMAIAQGPHAWINAYYTISKTRVRVNGYADQWFIGQVAMQAGQAVGIAGKHRYWQLIIVDEAAGVPDEHFDVIDGTQTQAGNRTLMASQGVRSAGRFYDSHHELSREAGGTWLPLRFSSERSPFVTDQWLKDRAFECGGRDTVEYKVRVRGLFASDTSNILLTREEVQTILAGRKIIGEDEPYGVVLLVDVAAGEYRDDSVLVMAKIIGSEDQGQDARRVEFFAFPVVSNTRDEVDLSGDIVEILRGASDILAYTDAGGIGHSVIKLVERSGFSVTRINWGEPCFRKEFRDRYYNQRACAQVRFRDAVRQGRVSVTAALPPVHRNKITKQGSNLPYHFVEHGGLKYKMASKEDMARDGIKSPDMIDVMSFAFLEKVVYIPREPAARLSPSPAAPVIGASLTTDPAADVMAHLAELVGA</sequence>
<dbReference type="RefSeq" id="WP_163455592.1">
    <property type="nucleotide sequence ID" value="NZ_JAAGOH010000001.1"/>
</dbReference>
<reference evidence="1 2" key="1">
    <citation type="submission" date="2020-02" db="EMBL/GenBank/DDBJ databases">
        <title>Ideonella bacterium strain TBM-1.</title>
        <authorList>
            <person name="Chen W.-M."/>
        </authorList>
    </citation>
    <scope>NUCLEOTIDE SEQUENCE [LARGE SCALE GENOMIC DNA]</scope>
    <source>
        <strain evidence="1 2">TBM-1</strain>
    </source>
</reference>
<organism evidence="1 2">
    <name type="scientific">Ideonella livida</name>
    <dbReference type="NCBI Taxonomy" id="2707176"/>
    <lineage>
        <taxon>Bacteria</taxon>
        <taxon>Pseudomonadati</taxon>
        <taxon>Pseudomonadota</taxon>
        <taxon>Betaproteobacteria</taxon>
        <taxon>Burkholderiales</taxon>
        <taxon>Sphaerotilaceae</taxon>
        <taxon>Ideonella</taxon>
    </lineage>
</organism>
<accession>A0A7C9TGK2</accession>
<gene>
    <name evidence="1" type="ORF">G3A44_00860</name>
</gene>
<name>A0A7C9TGK2_9BURK</name>
<dbReference type="InterPro" id="IPR027417">
    <property type="entry name" value="P-loop_NTPase"/>
</dbReference>
<keyword evidence="2" id="KW-1185">Reference proteome</keyword>
<protein>
    <recommendedName>
        <fullName evidence="3">Terminase</fullName>
    </recommendedName>
</protein>
<evidence type="ECO:0000313" key="1">
    <source>
        <dbReference type="EMBL" id="NDY89738.1"/>
    </source>
</evidence>
<dbReference type="Gene3D" id="3.30.420.240">
    <property type="match status" value="1"/>
</dbReference>
<dbReference type="Proteomes" id="UP000484255">
    <property type="component" value="Unassembled WGS sequence"/>
</dbReference>
<dbReference type="Gene3D" id="3.40.50.300">
    <property type="entry name" value="P-loop containing nucleotide triphosphate hydrolases"/>
    <property type="match status" value="1"/>
</dbReference>